<accession>A0A803N1C4</accession>
<dbReference type="AlphaFoldDB" id="A0A803N1C4"/>
<dbReference type="InterPro" id="IPR044174">
    <property type="entry name" value="BC10-like"/>
</dbReference>
<evidence type="ECO:0000256" key="4">
    <source>
        <dbReference type="ARBA" id="ARBA00023136"/>
    </source>
</evidence>
<evidence type="ECO:0000256" key="3">
    <source>
        <dbReference type="ARBA" id="ARBA00022679"/>
    </source>
</evidence>
<dbReference type="Proteomes" id="UP000596660">
    <property type="component" value="Unplaced"/>
</dbReference>
<dbReference type="PANTHER" id="PTHR31042:SF150">
    <property type="entry name" value="OS06G0661900 PROTEIN"/>
    <property type="match status" value="1"/>
</dbReference>
<reference evidence="7" key="2">
    <citation type="submission" date="2021-03" db="UniProtKB">
        <authorList>
            <consortium name="EnsemblPlants"/>
        </authorList>
    </citation>
    <scope>IDENTIFICATION</scope>
</reference>
<evidence type="ECO:0000256" key="2">
    <source>
        <dbReference type="ARBA" id="ARBA00022676"/>
    </source>
</evidence>
<evidence type="ECO:0000256" key="1">
    <source>
        <dbReference type="ARBA" id="ARBA00004606"/>
    </source>
</evidence>
<dbReference type="GO" id="GO:0016757">
    <property type="term" value="F:glycosyltransferase activity"/>
    <property type="evidence" value="ECO:0007669"/>
    <property type="project" value="UniProtKB-KW"/>
</dbReference>
<keyword evidence="4 6" id="KW-0472">Membrane</keyword>
<evidence type="ECO:0000256" key="6">
    <source>
        <dbReference type="SAM" id="Phobius"/>
    </source>
</evidence>
<keyword evidence="8" id="KW-1185">Reference proteome</keyword>
<proteinExistence type="predicted"/>
<dbReference type="GO" id="GO:0016020">
    <property type="term" value="C:membrane"/>
    <property type="evidence" value="ECO:0007669"/>
    <property type="project" value="UniProtKB-SubCell"/>
</dbReference>
<dbReference type="PANTHER" id="PTHR31042">
    <property type="entry name" value="CORE-2/I-BRANCHING BETA-1,6-N-ACETYLGLUCOSAMINYLTRANSFERASE FAMILY PROTEIN-RELATED"/>
    <property type="match status" value="1"/>
</dbReference>
<evidence type="ECO:0008006" key="9">
    <source>
        <dbReference type="Google" id="ProtNLM"/>
    </source>
</evidence>
<sequence length="436" mass="51197">MKTSRAWQLRVRDLVTMPGSRQRPHMKRPVWIIILVSMVCLFLIAAYVYPLRNSAPCSFFSSSGCLIYAEEESTPTRELTDDEIYSRVVVREVLKTPHVESKNPKIAFMFLTPGTLPFERLWDKFFQGHEGRFSVFVHASREKPVHVSRYFLGRDIRSDSVVWGKISMVDAERRLLAHALKDPDNQHFVLLSDSCIPLHNFDYIYNYLMFTNVSFLDCFLDLGPHGTGRYSEHMLPEIEKDDFRKGSQWFTMKRQHALIVMADSLYYRKFKLYCRPGMEHGKNCYADEHYLPTFFHMTDPGGIANWSVTYVDWSERKWHPRSYRAEDITYELLRNMTFLDQSVHLTSDEKNPVTITPCLWNGQKRPCYLFARKFYPETLEKLITLFSNYTVDAARFKHGVSLDEFTVHNRCNVQKRSANYVQSLLPPLELFLFGHL</sequence>
<evidence type="ECO:0000256" key="5">
    <source>
        <dbReference type="ARBA" id="ARBA00023180"/>
    </source>
</evidence>
<evidence type="ECO:0000313" key="8">
    <source>
        <dbReference type="Proteomes" id="UP000596660"/>
    </source>
</evidence>
<reference evidence="7" key="1">
    <citation type="journal article" date="2017" name="Nature">
        <title>The genome of Chenopodium quinoa.</title>
        <authorList>
            <person name="Jarvis D.E."/>
            <person name="Ho Y.S."/>
            <person name="Lightfoot D.J."/>
            <person name="Schmoeckel S.M."/>
            <person name="Li B."/>
            <person name="Borm T.J.A."/>
            <person name="Ohyanagi H."/>
            <person name="Mineta K."/>
            <person name="Michell C.T."/>
            <person name="Saber N."/>
            <person name="Kharbatia N.M."/>
            <person name="Rupper R.R."/>
            <person name="Sharp A.R."/>
            <person name="Dally N."/>
            <person name="Boughton B.A."/>
            <person name="Woo Y.H."/>
            <person name="Gao G."/>
            <person name="Schijlen E.G.W.M."/>
            <person name="Guo X."/>
            <person name="Momin A.A."/>
            <person name="Negrao S."/>
            <person name="Al-Babili S."/>
            <person name="Gehring C."/>
            <person name="Roessner U."/>
            <person name="Jung C."/>
            <person name="Murphy K."/>
            <person name="Arold S.T."/>
            <person name="Gojobori T."/>
            <person name="van der Linden C.G."/>
            <person name="van Loo E.N."/>
            <person name="Jellen E.N."/>
            <person name="Maughan P.J."/>
            <person name="Tester M."/>
        </authorList>
    </citation>
    <scope>NUCLEOTIDE SEQUENCE [LARGE SCALE GENOMIC DNA]</scope>
    <source>
        <strain evidence="7">cv. PI 614886</strain>
    </source>
</reference>
<dbReference type="OMA" id="WPQFIRN"/>
<keyword evidence="3" id="KW-0808">Transferase</keyword>
<name>A0A803N1C4_CHEQI</name>
<keyword evidence="5" id="KW-0325">Glycoprotein</keyword>
<dbReference type="Gramene" id="AUR62038758-RA">
    <property type="protein sequence ID" value="AUR62038758-RA:cds"/>
    <property type="gene ID" value="AUR62038758"/>
</dbReference>
<dbReference type="Pfam" id="PF02485">
    <property type="entry name" value="Branch"/>
    <property type="match status" value="1"/>
</dbReference>
<keyword evidence="6" id="KW-0812">Transmembrane</keyword>
<feature type="transmembrane region" description="Helical" evidence="6">
    <location>
        <begin position="30"/>
        <end position="49"/>
    </location>
</feature>
<evidence type="ECO:0000313" key="7">
    <source>
        <dbReference type="EnsemblPlants" id="AUR62038758-RA:cds"/>
    </source>
</evidence>
<keyword evidence="6" id="KW-1133">Transmembrane helix</keyword>
<dbReference type="EnsemblPlants" id="AUR62038758-RA">
    <property type="protein sequence ID" value="AUR62038758-RA:cds"/>
    <property type="gene ID" value="AUR62038758"/>
</dbReference>
<protein>
    <recommendedName>
        <fullName evidence="9">Core-2/I-branching beta-1,6-N-acetylglucosaminyltransferase family protein</fullName>
    </recommendedName>
</protein>
<dbReference type="InterPro" id="IPR003406">
    <property type="entry name" value="Glyco_trans_14"/>
</dbReference>
<keyword evidence="2" id="KW-0328">Glycosyltransferase</keyword>
<organism evidence="7 8">
    <name type="scientific">Chenopodium quinoa</name>
    <name type="common">Quinoa</name>
    <dbReference type="NCBI Taxonomy" id="63459"/>
    <lineage>
        <taxon>Eukaryota</taxon>
        <taxon>Viridiplantae</taxon>
        <taxon>Streptophyta</taxon>
        <taxon>Embryophyta</taxon>
        <taxon>Tracheophyta</taxon>
        <taxon>Spermatophyta</taxon>
        <taxon>Magnoliopsida</taxon>
        <taxon>eudicotyledons</taxon>
        <taxon>Gunneridae</taxon>
        <taxon>Pentapetalae</taxon>
        <taxon>Caryophyllales</taxon>
        <taxon>Chenopodiaceae</taxon>
        <taxon>Chenopodioideae</taxon>
        <taxon>Atripliceae</taxon>
        <taxon>Chenopodium</taxon>
    </lineage>
</organism>
<comment type="subcellular location">
    <subcellularLocation>
        <location evidence="1">Membrane</location>
        <topology evidence="1">Single-pass type II membrane protein</topology>
    </subcellularLocation>
</comment>